<evidence type="ECO:0000259" key="1">
    <source>
        <dbReference type="SMART" id="SM01321"/>
    </source>
</evidence>
<organism evidence="2 3">
    <name type="scientific">Simiduia agarivorans (strain DSM 21679 / JCM 13881 / BCRC 17597 / SA1)</name>
    <dbReference type="NCBI Taxonomy" id="1117647"/>
    <lineage>
        <taxon>Bacteria</taxon>
        <taxon>Pseudomonadati</taxon>
        <taxon>Pseudomonadota</taxon>
        <taxon>Gammaproteobacteria</taxon>
        <taxon>Cellvibrionales</taxon>
        <taxon>Cellvibrionaceae</taxon>
        <taxon>Simiduia</taxon>
    </lineage>
</organism>
<sequence>MSNYRRYWQPGGTYFFTVNANRTTRAINLIHHADLLREVVADVRSRHPFALHAWVLLPDHLHWVASLPEGVSDFSSRWRLIKANFSRALPKLEPLSSRAVKRGERGIWQHRYWEHCIRDEQDFAAHVDYVHMNPVKHGLVEHVRDWPHSSFHAWVERGRYPEDWGG</sequence>
<dbReference type="EMBL" id="CP003746">
    <property type="protein sequence ID" value="AFU99223.1"/>
    <property type="molecule type" value="Genomic_DNA"/>
</dbReference>
<dbReference type="KEGG" id="saga:M5M_10210"/>
<gene>
    <name evidence="2" type="ordered locus">M5M_10210</name>
</gene>
<dbReference type="NCBIfam" id="NF047646">
    <property type="entry name" value="REP_Tyr_transpos"/>
    <property type="match status" value="1"/>
</dbReference>
<name>K4KMC1_SIMAS</name>
<dbReference type="RefSeq" id="WP_015047387.1">
    <property type="nucleotide sequence ID" value="NC_018868.3"/>
</dbReference>
<dbReference type="HOGENOM" id="CLU_068226_6_0_6"/>
<feature type="domain" description="Transposase IS200-like" evidence="1">
    <location>
        <begin position="9"/>
        <end position="133"/>
    </location>
</feature>
<dbReference type="SMART" id="SM01321">
    <property type="entry name" value="Y1_Tnp"/>
    <property type="match status" value="1"/>
</dbReference>
<evidence type="ECO:0000313" key="2">
    <source>
        <dbReference type="EMBL" id="AFU99223.1"/>
    </source>
</evidence>
<accession>K4KMC1</accession>
<dbReference type="Gene3D" id="3.30.70.1290">
    <property type="entry name" value="Transposase IS200-like"/>
    <property type="match status" value="1"/>
</dbReference>
<evidence type="ECO:0000313" key="3">
    <source>
        <dbReference type="Proteomes" id="UP000000466"/>
    </source>
</evidence>
<dbReference type="eggNOG" id="COG1943">
    <property type="taxonomic scope" value="Bacteria"/>
</dbReference>
<dbReference type="Proteomes" id="UP000000466">
    <property type="component" value="Chromosome"/>
</dbReference>
<dbReference type="PANTHER" id="PTHR36966">
    <property type="entry name" value="REP-ASSOCIATED TYROSINE TRANSPOSASE"/>
    <property type="match status" value="1"/>
</dbReference>
<reference evidence="2 3" key="1">
    <citation type="journal article" date="2013" name="Genome Announc.">
        <title>Complete genome sequence of Simiduia agarivorans SA1(T), a marine bacterium able to degrade a variety of polysaccharides.</title>
        <authorList>
            <person name="Lin S.Y."/>
            <person name="Shieh W.Y."/>
            <person name="Chen J.S."/>
            <person name="Tang S.L."/>
        </authorList>
    </citation>
    <scope>NUCLEOTIDE SEQUENCE [LARGE SCALE GENOMIC DNA]</scope>
    <source>
        <strain evidence="3">DSM 21679 / JCM 13881 / BCRC 17597 / SA1</strain>
    </source>
</reference>
<dbReference type="InterPro" id="IPR036515">
    <property type="entry name" value="Transposase_17_sf"/>
</dbReference>
<keyword evidence="3" id="KW-1185">Reference proteome</keyword>
<dbReference type="GO" id="GO:0006313">
    <property type="term" value="P:DNA transposition"/>
    <property type="evidence" value="ECO:0007669"/>
    <property type="project" value="InterPro"/>
</dbReference>
<dbReference type="OrthoDB" id="9794403at2"/>
<proteinExistence type="predicted"/>
<dbReference type="PANTHER" id="PTHR36966:SF1">
    <property type="entry name" value="REP-ASSOCIATED TYROSINE TRANSPOSASE"/>
    <property type="match status" value="1"/>
</dbReference>
<dbReference type="GO" id="GO:0043565">
    <property type="term" value="F:sequence-specific DNA binding"/>
    <property type="evidence" value="ECO:0007669"/>
    <property type="project" value="TreeGrafter"/>
</dbReference>
<dbReference type="AlphaFoldDB" id="K4KMC1"/>
<protein>
    <submittedName>
        <fullName evidence="2">Transposase</fullName>
    </submittedName>
</protein>
<dbReference type="STRING" id="1117647.M5M_10210"/>
<dbReference type="SUPFAM" id="SSF143422">
    <property type="entry name" value="Transposase IS200-like"/>
    <property type="match status" value="1"/>
</dbReference>
<dbReference type="GO" id="GO:0004803">
    <property type="term" value="F:transposase activity"/>
    <property type="evidence" value="ECO:0007669"/>
    <property type="project" value="InterPro"/>
</dbReference>
<dbReference type="InterPro" id="IPR002686">
    <property type="entry name" value="Transposase_17"/>
</dbReference>
<dbReference type="InterPro" id="IPR052715">
    <property type="entry name" value="RAYT_transposase"/>
</dbReference>